<evidence type="ECO:0000313" key="2">
    <source>
        <dbReference type="EMBL" id="RJP23021.1"/>
    </source>
</evidence>
<dbReference type="AlphaFoldDB" id="A0A3A4P565"/>
<dbReference type="CDD" id="cd04186">
    <property type="entry name" value="GT_2_like_c"/>
    <property type="match status" value="1"/>
</dbReference>
<dbReference type="InterPro" id="IPR001173">
    <property type="entry name" value="Glyco_trans_2-like"/>
</dbReference>
<dbReference type="EMBL" id="QZKU01000052">
    <property type="protein sequence ID" value="RJP23021.1"/>
    <property type="molecule type" value="Genomic_DNA"/>
</dbReference>
<dbReference type="InterPro" id="IPR029044">
    <property type="entry name" value="Nucleotide-diphossugar_trans"/>
</dbReference>
<feature type="domain" description="Glycosyltransferase 2-like" evidence="1">
    <location>
        <begin position="343"/>
        <end position="521"/>
    </location>
</feature>
<dbReference type="PANTHER" id="PTHR43685">
    <property type="entry name" value="GLYCOSYLTRANSFERASE"/>
    <property type="match status" value="1"/>
</dbReference>
<organism evidence="2 3">
    <name type="scientific">Abyssobacteria bacterium (strain SURF_5)</name>
    <dbReference type="NCBI Taxonomy" id="2093360"/>
    <lineage>
        <taxon>Bacteria</taxon>
        <taxon>Pseudomonadati</taxon>
        <taxon>Candidatus Hydrogenedentota</taxon>
        <taxon>Candidatus Abyssobacteria</taxon>
    </lineage>
</organism>
<dbReference type="PANTHER" id="PTHR43685:SF2">
    <property type="entry name" value="GLYCOSYLTRANSFERASE 2-LIKE DOMAIN-CONTAINING PROTEIN"/>
    <property type="match status" value="1"/>
</dbReference>
<sequence length="606" mass="68151">MDLRWSICLPNILNKTLDLLQAEGMEATLRYCAAYLQYRLLGRRMLSVEDILYQRWRKEHAASPEQMQAMRASVSRLSFKPLISVVMPVYNVDARLLQKAIGSVERQIYPRWELCIADDSSTNAATRAVLERYAGADKKIKMRFLERNQGIAGASNAALALAEGEFVALLDHDDQLAPVALFEVVKLLNEHPDADFIYSDEDKIDERGRHVEAFLKPDWSPELLLSTMYTCHLGVYRRSIVEEIGGFRAGFDGAQDFDLALRLTERTDRIHHIPKVLYHWRRSSGSTAISYHSSAGGKTAAASSIKALHDALERRGVSGTVEQGRCAGTYRVRAAFPSDSLVSIIIPTRDRSEYLKTCIDSIFRLTKRPRFEIIIADNESSEPRTKEYFASLEGDSRVRIIDCPGDFNYSAINNATAARAEGNALLFLNNDTEVIEAGWLEAMLEMLELPGVAIVGAKLLYPDDTVQHAGIALWHCGTAAHVHSRLPREEPGYFCMADVIRNCSAVSGACMMVKRSVFESLGGFDSAYKVSYQDVDLCLRAAEAGFRTVFTPFALLYHHESASTGKRGDEHEELLFFERWKKKRPFDPYYNSNFPATRADFRLARA</sequence>
<evidence type="ECO:0000313" key="3">
    <source>
        <dbReference type="Proteomes" id="UP000265882"/>
    </source>
</evidence>
<dbReference type="Pfam" id="PF00535">
    <property type="entry name" value="Glycos_transf_2"/>
    <property type="match status" value="2"/>
</dbReference>
<gene>
    <name evidence="2" type="ORF">C4520_07180</name>
</gene>
<proteinExistence type="predicted"/>
<name>A0A3A4P565_ABYX5</name>
<dbReference type="GO" id="GO:0044010">
    <property type="term" value="P:single-species biofilm formation"/>
    <property type="evidence" value="ECO:0007669"/>
    <property type="project" value="TreeGrafter"/>
</dbReference>
<accession>A0A3A4P565</accession>
<dbReference type="CDD" id="cd04184">
    <property type="entry name" value="GT2_RfbC_Mx_like"/>
    <property type="match status" value="1"/>
</dbReference>
<dbReference type="SUPFAM" id="SSF53448">
    <property type="entry name" value="Nucleotide-diphospho-sugar transferases"/>
    <property type="match status" value="2"/>
</dbReference>
<feature type="domain" description="Glycosyltransferase 2-like" evidence="1">
    <location>
        <begin position="84"/>
        <end position="244"/>
    </location>
</feature>
<keyword evidence="2" id="KW-0808">Transferase</keyword>
<dbReference type="Gene3D" id="3.90.550.10">
    <property type="entry name" value="Spore Coat Polysaccharide Biosynthesis Protein SpsA, Chain A"/>
    <property type="match status" value="2"/>
</dbReference>
<dbReference type="GO" id="GO:0016740">
    <property type="term" value="F:transferase activity"/>
    <property type="evidence" value="ECO:0007669"/>
    <property type="project" value="UniProtKB-KW"/>
</dbReference>
<protein>
    <submittedName>
        <fullName evidence="2">Glycosyltransferase family 2 protein</fullName>
    </submittedName>
</protein>
<reference evidence="2 3" key="1">
    <citation type="journal article" date="2017" name="ISME J.">
        <title>Energy and carbon metabolisms in a deep terrestrial subsurface fluid microbial community.</title>
        <authorList>
            <person name="Momper L."/>
            <person name="Jungbluth S.P."/>
            <person name="Lee M.D."/>
            <person name="Amend J.P."/>
        </authorList>
    </citation>
    <scope>NUCLEOTIDE SEQUENCE [LARGE SCALE GENOMIC DNA]</scope>
    <source>
        <strain evidence="2">SURF_5</strain>
    </source>
</reference>
<dbReference type="InterPro" id="IPR050834">
    <property type="entry name" value="Glycosyltransf_2"/>
</dbReference>
<comment type="caution">
    <text evidence="2">The sequence shown here is derived from an EMBL/GenBank/DDBJ whole genome shotgun (WGS) entry which is preliminary data.</text>
</comment>
<dbReference type="Proteomes" id="UP000265882">
    <property type="component" value="Unassembled WGS sequence"/>
</dbReference>
<evidence type="ECO:0000259" key="1">
    <source>
        <dbReference type="Pfam" id="PF00535"/>
    </source>
</evidence>